<proteinExistence type="predicted"/>
<evidence type="ECO:0000313" key="2">
    <source>
        <dbReference type="EMBL" id="MBY04742.1"/>
    </source>
</evidence>
<dbReference type="AlphaFoldDB" id="A0A2R5L5I6"/>
<dbReference type="EMBL" id="GGLE01000616">
    <property type="protein sequence ID" value="MBY04742.1"/>
    <property type="molecule type" value="Transcribed_RNA"/>
</dbReference>
<keyword evidence="1" id="KW-0732">Signal</keyword>
<feature type="chain" id="PRO_5015325414" evidence="1">
    <location>
        <begin position="19"/>
        <end position="119"/>
    </location>
</feature>
<evidence type="ECO:0000256" key="1">
    <source>
        <dbReference type="SAM" id="SignalP"/>
    </source>
</evidence>
<sequence length="119" mass="12655">MMLLLAVMVSVSWSLATGLPYGHEEVFTTIEGIVETFSISLQLRAPENETGIANGSVAGNALITERAGYSYNIRQVPAQCKKNPDNYCTKNGQCGPQCHCVMPAKVDDSHCAVGGHSPG</sequence>
<feature type="signal peptide" evidence="1">
    <location>
        <begin position="1"/>
        <end position="18"/>
    </location>
</feature>
<reference evidence="2" key="1">
    <citation type="submission" date="2018-03" db="EMBL/GenBank/DDBJ databases">
        <title>The relapsing fever spirochete Borrelia turicatae persists in the highly oxidative environment of its soft-bodied tick vector.</title>
        <authorList>
            <person name="Bourret T.J."/>
            <person name="Boyle W.K."/>
            <person name="Valenzuela J.G."/>
            <person name="Oliveira F."/>
            <person name="Lopez J.E."/>
        </authorList>
    </citation>
    <scope>NUCLEOTIDE SEQUENCE</scope>
    <source>
        <strain evidence="2">Kansas strain/isolate</strain>
        <tissue evidence="2">Salivary glands</tissue>
    </source>
</reference>
<name>A0A2R5L5I6_9ACAR</name>
<accession>A0A2R5L5I6</accession>
<organism evidence="2">
    <name type="scientific">Ornithodoros turicata</name>
    <dbReference type="NCBI Taxonomy" id="34597"/>
    <lineage>
        <taxon>Eukaryota</taxon>
        <taxon>Metazoa</taxon>
        <taxon>Ecdysozoa</taxon>
        <taxon>Arthropoda</taxon>
        <taxon>Chelicerata</taxon>
        <taxon>Arachnida</taxon>
        <taxon>Acari</taxon>
        <taxon>Parasitiformes</taxon>
        <taxon>Ixodida</taxon>
        <taxon>Ixodoidea</taxon>
        <taxon>Argasidae</taxon>
        <taxon>Ornithodorinae</taxon>
        <taxon>Ornithodoros</taxon>
    </lineage>
</organism>
<protein>
    <submittedName>
        <fullName evidence="2">Putative salivary secreted protein</fullName>
    </submittedName>
</protein>